<feature type="repeat" description="TPR" evidence="6">
    <location>
        <begin position="8"/>
        <end position="41"/>
    </location>
</feature>
<dbReference type="GO" id="GO:0032543">
    <property type="term" value="P:mitochondrial translation"/>
    <property type="evidence" value="ECO:0007669"/>
    <property type="project" value="UniProtKB-ARBA"/>
</dbReference>
<feature type="domain" description="J" evidence="9">
    <location>
        <begin position="100"/>
        <end position="164"/>
    </location>
</feature>
<dbReference type="InterPro" id="IPR019734">
    <property type="entry name" value="TPR_rpt"/>
</dbReference>
<evidence type="ECO:0000256" key="7">
    <source>
        <dbReference type="SAM" id="MobiDB-lite"/>
    </source>
</evidence>
<keyword evidence="5 8" id="KW-0472">Membrane</keyword>
<reference evidence="10 11" key="1">
    <citation type="journal article" date="2013" name="Curr. Biol.">
        <title>Shared signatures of parasitism and phylogenomics unite Cryptomycota and microsporidia.</title>
        <authorList>
            <person name="James T.Y."/>
            <person name="Pelin A."/>
            <person name="Bonen L."/>
            <person name="Ahrendt S."/>
            <person name="Sain D."/>
            <person name="Corradi N."/>
            <person name="Stajich J.E."/>
        </authorList>
    </citation>
    <scope>NUCLEOTIDE SEQUENCE [LARGE SCALE GENOMIC DNA]</scope>
    <source>
        <strain evidence="10 11">CSF55</strain>
    </source>
</reference>
<dbReference type="SUPFAM" id="SSF46565">
    <property type="entry name" value="Chaperone J-domain"/>
    <property type="match status" value="1"/>
</dbReference>
<dbReference type="STRING" id="988480.A0A075AXW0"/>
<evidence type="ECO:0000256" key="6">
    <source>
        <dbReference type="PROSITE-ProRule" id="PRU00339"/>
    </source>
</evidence>
<sequence>MESNKDEATKCYELSMKYYSEGNLENAIKWCKKSLRLYPTDKAKDLLEKLNTVPRNEAENEGPRKRSESTKETETPKVKREYSVEQETAVLMYLRKDKSDYYSLLEVEKSSTEVEIKKAYRKLALAFHPDKNNHDRADEAFKLVNKAFSILGDPEKRRMYDMHGITGERGHSPMSNMNGFHFSTFREEDIDPEELFRMFFQHAFNDETIQRRTSHRQRTRHQESASPQPSLLRLMSPLIIFIVFNIIFNMLASILNPTVQLENKYSFEETPQFPIHRKTYRRSIDYYTTKFNEDYIQQHDYRNIVREVRQYEDEIERTFAKYLQQNCHAEKKQNLSEQPFCEKFHEFYRELEFSFSRSSGAGGQHIADSKVTVRWNLNMAAKWLPDPVIDDIKMKHKSKLVKNEILQISCSDERCQHRNKDNVVKMLGEIVKTSGIPPSETSEEQKNRVQQLIRKAEQKRKELKIKMSNKKKERRNNKKDWDY</sequence>
<dbReference type="GO" id="GO:0030544">
    <property type="term" value="F:Hsp70 protein binding"/>
    <property type="evidence" value="ECO:0007669"/>
    <property type="project" value="TreeGrafter"/>
</dbReference>
<feature type="compositionally biased region" description="Basic residues" evidence="7">
    <location>
        <begin position="462"/>
        <end position="477"/>
    </location>
</feature>
<evidence type="ECO:0000313" key="11">
    <source>
        <dbReference type="Proteomes" id="UP000030755"/>
    </source>
</evidence>
<evidence type="ECO:0000259" key="9">
    <source>
        <dbReference type="PROSITE" id="PS50076"/>
    </source>
</evidence>
<evidence type="ECO:0000256" key="1">
    <source>
        <dbReference type="ARBA" id="ARBA00004389"/>
    </source>
</evidence>
<evidence type="ECO:0000256" key="4">
    <source>
        <dbReference type="ARBA" id="ARBA00022989"/>
    </source>
</evidence>
<dbReference type="Gene3D" id="3.30.160.20">
    <property type="match status" value="1"/>
</dbReference>
<dbReference type="InterPro" id="IPR015399">
    <property type="entry name" value="DUF1977_DnaJ-like"/>
</dbReference>
<dbReference type="PANTHER" id="PTHR43908:SF3">
    <property type="entry name" value="AT29763P-RELATED"/>
    <property type="match status" value="1"/>
</dbReference>
<dbReference type="InterPro" id="IPR000352">
    <property type="entry name" value="Pep_chain_release_fac_I"/>
</dbReference>
<gene>
    <name evidence="10" type="ORF">O9G_003492</name>
</gene>
<dbReference type="PANTHER" id="PTHR43908">
    <property type="entry name" value="AT29763P-RELATED"/>
    <property type="match status" value="1"/>
</dbReference>
<evidence type="ECO:0000256" key="2">
    <source>
        <dbReference type="ARBA" id="ARBA00022692"/>
    </source>
</evidence>
<dbReference type="SUPFAM" id="SSF110916">
    <property type="entry name" value="Peptidyl-tRNA hydrolase domain-like"/>
    <property type="match status" value="1"/>
</dbReference>
<dbReference type="GO" id="GO:0005789">
    <property type="term" value="C:endoplasmic reticulum membrane"/>
    <property type="evidence" value="ECO:0007669"/>
    <property type="project" value="UniProtKB-SubCell"/>
</dbReference>
<dbReference type="HOGENOM" id="CLU_565191_0_0_1"/>
<keyword evidence="3" id="KW-0256">Endoplasmic reticulum</keyword>
<dbReference type="Pfam" id="PF00472">
    <property type="entry name" value="RF-1"/>
    <property type="match status" value="1"/>
</dbReference>
<comment type="subcellular location">
    <subcellularLocation>
        <location evidence="1">Endoplasmic reticulum membrane</location>
        <topology evidence="1">Single-pass membrane protein</topology>
    </subcellularLocation>
</comment>
<dbReference type="GO" id="GO:0005739">
    <property type="term" value="C:mitochondrion"/>
    <property type="evidence" value="ECO:0007669"/>
    <property type="project" value="GOC"/>
</dbReference>
<feature type="region of interest" description="Disordered" evidence="7">
    <location>
        <begin position="50"/>
        <end position="80"/>
    </location>
</feature>
<dbReference type="Gene3D" id="1.10.287.110">
    <property type="entry name" value="DnaJ domain"/>
    <property type="match status" value="1"/>
</dbReference>
<keyword evidence="4 8" id="KW-1133">Transmembrane helix</keyword>
<dbReference type="SMART" id="SM00271">
    <property type="entry name" value="DnaJ"/>
    <property type="match status" value="1"/>
</dbReference>
<keyword evidence="2 8" id="KW-0812">Transmembrane</keyword>
<dbReference type="OMA" id="TGQARHY"/>
<dbReference type="PROSITE" id="PS50076">
    <property type="entry name" value="DNAJ_2"/>
    <property type="match status" value="1"/>
</dbReference>
<dbReference type="InterPro" id="IPR051100">
    <property type="entry name" value="DnaJ_subfamily_B/C"/>
</dbReference>
<dbReference type="GO" id="GO:0071218">
    <property type="term" value="P:cellular response to misfolded protein"/>
    <property type="evidence" value="ECO:0007669"/>
    <property type="project" value="TreeGrafter"/>
</dbReference>
<name>A0A075AXW0_ROZAC</name>
<dbReference type="PROSITE" id="PS00636">
    <property type="entry name" value="DNAJ_1"/>
    <property type="match status" value="1"/>
</dbReference>
<dbReference type="AlphaFoldDB" id="A0A075AXW0"/>
<dbReference type="InterPro" id="IPR036869">
    <property type="entry name" value="J_dom_sf"/>
</dbReference>
<evidence type="ECO:0000313" key="10">
    <source>
        <dbReference type="EMBL" id="EPZ35120.1"/>
    </source>
</evidence>
<dbReference type="Proteomes" id="UP000030755">
    <property type="component" value="Unassembled WGS sequence"/>
</dbReference>
<dbReference type="GO" id="GO:0003747">
    <property type="term" value="F:translation release factor activity"/>
    <property type="evidence" value="ECO:0007669"/>
    <property type="project" value="InterPro"/>
</dbReference>
<organism evidence="10 11">
    <name type="scientific">Rozella allomycis (strain CSF55)</name>
    <dbReference type="NCBI Taxonomy" id="988480"/>
    <lineage>
        <taxon>Eukaryota</taxon>
        <taxon>Fungi</taxon>
        <taxon>Fungi incertae sedis</taxon>
        <taxon>Cryptomycota</taxon>
        <taxon>Cryptomycota incertae sedis</taxon>
        <taxon>Rozella</taxon>
    </lineage>
</organism>
<dbReference type="Pfam" id="PF09320">
    <property type="entry name" value="DUF1977"/>
    <property type="match status" value="1"/>
</dbReference>
<accession>A0A075AXW0</accession>
<evidence type="ECO:0000256" key="8">
    <source>
        <dbReference type="SAM" id="Phobius"/>
    </source>
</evidence>
<dbReference type="InterPro" id="IPR001623">
    <property type="entry name" value="DnaJ_domain"/>
</dbReference>
<dbReference type="InterPro" id="IPR018253">
    <property type="entry name" value="DnaJ_domain_CS"/>
</dbReference>
<dbReference type="PRINTS" id="PR00625">
    <property type="entry name" value="JDOMAIN"/>
</dbReference>
<evidence type="ECO:0000256" key="5">
    <source>
        <dbReference type="ARBA" id="ARBA00023136"/>
    </source>
</evidence>
<keyword evidence="6" id="KW-0802">TPR repeat</keyword>
<dbReference type="OrthoDB" id="1507364at2759"/>
<protein>
    <submittedName>
        <fullName evidence="10">DnaJ domain-containing protein</fullName>
    </submittedName>
</protein>
<dbReference type="EMBL" id="KE560866">
    <property type="protein sequence ID" value="EPZ35120.1"/>
    <property type="molecule type" value="Genomic_DNA"/>
</dbReference>
<dbReference type="PROSITE" id="PS50005">
    <property type="entry name" value="TPR"/>
    <property type="match status" value="1"/>
</dbReference>
<feature type="region of interest" description="Disordered" evidence="7">
    <location>
        <begin position="462"/>
        <end position="483"/>
    </location>
</feature>
<dbReference type="Pfam" id="PF00226">
    <property type="entry name" value="DnaJ"/>
    <property type="match status" value="1"/>
</dbReference>
<keyword evidence="11" id="KW-1185">Reference proteome</keyword>
<evidence type="ECO:0000256" key="3">
    <source>
        <dbReference type="ARBA" id="ARBA00022824"/>
    </source>
</evidence>
<dbReference type="CDD" id="cd06257">
    <property type="entry name" value="DnaJ"/>
    <property type="match status" value="1"/>
</dbReference>
<proteinExistence type="predicted"/>
<feature type="compositionally biased region" description="Basic and acidic residues" evidence="7">
    <location>
        <begin position="56"/>
        <end position="80"/>
    </location>
</feature>
<feature type="transmembrane region" description="Helical" evidence="8">
    <location>
        <begin position="234"/>
        <end position="255"/>
    </location>
</feature>